<dbReference type="Proteomes" id="UP001164746">
    <property type="component" value="Chromosome 2"/>
</dbReference>
<evidence type="ECO:0000313" key="1">
    <source>
        <dbReference type="EMBL" id="WAQ95560.1"/>
    </source>
</evidence>
<sequence>MYDTEDFSSIYIRFFMQTKHKFLMYLKKDLQLALNAMHTYCALWKLNVNVTQTKVVLFLEAS</sequence>
<reference evidence="1" key="1">
    <citation type="submission" date="2022-11" db="EMBL/GenBank/DDBJ databases">
        <title>Centuries of genome instability and evolution in soft-shell clam transmissible cancer (bioRxiv).</title>
        <authorList>
            <person name="Hart S.F.M."/>
            <person name="Yonemitsu M.A."/>
            <person name="Giersch R.M."/>
            <person name="Beal B.F."/>
            <person name="Arriagada G."/>
            <person name="Davis B.W."/>
            <person name="Ostrander E.A."/>
            <person name="Goff S.P."/>
            <person name="Metzger M.J."/>
        </authorList>
    </citation>
    <scope>NUCLEOTIDE SEQUENCE</scope>
    <source>
        <strain evidence="1">MELC-2E11</strain>
        <tissue evidence="1">Siphon/mantle</tissue>
    </source>
</reference>
<gene>
    <name evidence="1" type="ORF">MAR_028250</name>
</gene>
<proteinExistence type="predicted"/>
<keyword evidence="2" id="KW-1185">Reference proteome</keyword>
<name>A0ABY7DGV1_MYAAR</name>
<evidence type="ECO:0000313" key="2">
    <source>
        <dbReference type="Proteomes" id="UP001164746"/>
    </source>
</evidence>
<protein>
    <submittedName>
        <fullName evidence="1">Uncharacterized protein</fullName>
    </submittedName>
</protein>
<organism evidence="1 2">
    <name type="scientific">Mya arenaria</name>
    <name type="common">Soft-shell clam</name>
    <dbReference type="NCBI Taxonomy" id="6604"/>
    <lineage>
        <taxon>Eukaryota</taxon>
        <taxon>Metazoa</taxon>
        <taxon>Spiralia</taxon>
        <taxon>Lophotrochozoa</taxon>
        <taxon>Mollusca</taxon>
        <taxon>Bivalvia</taxon>
        <taxon>Autobranchia</taxon>
        <taxon>Heteroconchia</taxon>
        <taxon>Euheterodonta</taxon>
        <taxon>Imparidentia</taxon>
        <taxon>Neoheterodontei</taxon>
        <taxon>Myida</taxon>
        <taxon>Myoidea</taxon>
        <taxon>Myidae</taxon>
        <taxon>Mya</taxon>
    </lineage>
</organism>
<accession>A0ABY7DGV1</accession>
<dbReference type="EMBL" id="CP111013">
    <property type="protein sequence ID" value="WAQ95560.1"/>
    <property type="molecule type" value="Genomic_DNA"/>
</dbReference>